<dbReference type="PANTHER" id="PTHR24421">
    <property type="entry name" value="NITRATE/NITRITE SENSOR PROTEIN NARX-RELATED"/>
    <property type="match status" value="1"/>
</dbReference>
<name>A0AAU7ZCG0_9BACT</name>
<evidence type="ECO:0000256" key="3">
    <source>
        <dbReference type="ARBA" id="ARBA00023012"/>
    </source>
</evidence>
<evidence type="ECO:0000256" key="1">
    <source>
        <dbReference type="ARBA" id="ARBA00022679"/>
    </source>
</evidence>
<dbReference type="KEGG" id="temp:RBB75_00065"/>
<accession>A0AAU7ZCG0</accession>
<dbReference type="Pfam" id="PF02518">
    <property type="entry name" value="HATPase_c"/>
    <property type="match status" value="1"/>
</dbReference>
<dbReference type="EMBL" id="CP132932">
    <property type="protein sequence ID" value="XCB26739.1"/>
    <property type="molecule type" value="Genomic_DNA"/>
</dbReference>
<protein>
    <submittedName>
        <fullName evidence="5">Histidine kinase</fullName>
    </submittedName>
</protein>
<sequence length="235" mass="26102">MKARFDERLEERTRLARDLHDTLLQTIQGMKMVADQANDTIHEPTAKKFAQRISEWSERASREGRAALDSLRNSTTEGNDLAAALRASFENCAINRAISVNISVTGKCREMHPIARDEVYRIGDEAIRNACLHSNGHRIDIELAYDNNLLLRIRDDGRGIDSSILKSGKAGHYGLTGMRERSAHIGAKLEVSSSPEGAEVVLRIPGSAIYKKAPASLVMRLLKLIGRMTKRPLSD</sequence>
<keyword evidence="3" id="KW-0902">Two-component regulatory system</keyword>
<dbReference type="GO" id="GO:0016020">
    <property type="term" value="C:membrane"/>
    <property type="evidence" value="ECO:0007669"/>
    <property type="project" value="InterPro"/>
</dbReference>
<dbReference type="CDD" id="cd16917">
    <property type="entry name" value="HATPase_UhpB-NarQ-NarX-like"/>
    <property type="match status" value="1"/>
</dbReference>
<dbReference type="InterPro" id="IPR011712">
    <property type="entry name" value="Sig_transdc_His_kin_sub3_dim/P"/>
</dbReference>
<dbReference type="SMART" id="SM00387">
    <property type="entry name" value="HATPase_c"/>
    <property type="match status" value="1"/>
</dbReference>
<dbReference type="Gene3D" id="3.30.565.10">
    <property type="entry name" value="Histidine kinase-like ATPase, C-terminal domain"/>
    <property type="match status" value="1"/>
</dbReference>
<dbReference type="PANTHER" id="PTHR24421:SF62">
    <property type="entry name" value="SENSORY TRANSDUCTION HISTIDINE KINASE"/>
    <property type="match status" value="1"/>
</dbReference>
<evidence type="ECO:0000256" key="2">
    <source>
        <dbReference type="ARBA" id="ARBA00022777"/>
    </source>
</evidence>
<dbReference type="SUPFAM" id="SSF55874">
    <property type="entry name" value="ATPase domain of HSP90 chaperone/DNA topoisomerase II/histidine kinase"/>
    <property type="match status" value="1"/>
</dbReference>
<feature type="domain" description="Histidine kinase/HSP90-like ATPase" evidence="4">
    <location>
        <begin position="114"/>
        <end position="208"/>
    </location>
</feature>
<reference evidence="5" key="1">
    <citation type="submission" date="2023-08" db="EMBL/GenBank/DDBJ databases">
        <authorList>
            <person name="Messyasz A."/>
            <person name="Mannisto M.K."/>
            <person name="Kerkhof L.J."/>
            <person name="Haggblom M."/>
        </authorList>
    </citation>
    <scope>NUCLEOTIDE SEQUENCE</scope>
    <source>
        <strain evidence="5">M8UP23</strain>
    </source>
</reference>
<reference evidence="5" key="2">
    <citation type="journal article" date="2024" name="Environ. Microbiol.">
        <title>Genome analysis and description of Tunturibacter gen. nov. expands the diversity of Terriglobia in tundra soils.</title>
        <authorList>
            <person name="Messyasz A."/>
            <person name="Mannisto M.K."/>
            <person name="Kerkhof L.J."/>
            <person name="Haggblom M.M."/>
        </authorList>
    </citation>
    <scope>NUCLEOTIDE SEQUENCE</scope>
    <source>
        <strain evidence="5">M8UP23</strain>
    </source>
</reference>
<dbReference type="AlphaFoldDB" id="A0AAU7ZCG0"/>
<keyword evidence="1" id="KW-0808">Transferase</keyword>
<organism evidence="5">
    <name type="scientific">Tunturiibacter empetritectus</name>
    <dbReference type="NCBI Taxonomy" id="3069691"/>
    <lineage>
        <taxon>Bacteria</taxon>
        <taxon>Pseudomonadati</taxon>
        <taxon>Acidobacteriota</taxon>
        <taxon>Terriglobia</taxon>
        <taxon>Terriglobales</taxon>
        <taxon>Acidobacteriaceae</taxon>
        <taxon>Tunturiibacter</taxon>
    </lineage>
</organism>
<dbReference type="GO" id="GO:0046983">
    <property type="term" value="F:protein dimerization activity"/>
    <property type="evidence" value="ECO:0007669"/>
    <property type="project" value="InterPro"/>
</dbReference>
<evidence type="ECO:0000259" key="4">
    <source>
        <dbReference type="SMART" id="SM00387"/>
    </source>
</evidence>
<dbReference type="Pfam" id="PF07730">
    <property type="entry name" value="HisKA_3"/>
    <property type="match status" value="1"/>
</dbReference>
<dbReference type="RefSeq" id="WP_353069156.1">
    <property type="nucleotide sequence ID" value="NZ_CP132932.1"/>
</dbReference>
<dbReference type="Gene3D" id="1.20.5.1930">
    <property type="match status" value="1"/>
</dbReference>
<gene>
    <name evidence="5" type="ORF">RBB75_00065</name>
</gene>
<dbReference type="InterPro" id="IPR003594">
    <property type="entry name" value="HATPase_dom"/>
</dbReference>
<evidence type="ECO:0000313" key="5">
    <source>
        <dbReference type="EMBL" id="XCB26739.1"/>
    </source>
</evidence>
<keyword evidence="2 5" id="KW-0418">Kinase</keyword>
<dbReference type="InterPro" id="IPR050482">
    <property type="entry name" value="Sensor_HK_TwoCompSys"/>
</dbReference>
<dbReference type="GO" id="GO:0000155">
    <property type="term" value="F:phosphorelay sensor kinase activity"/>
    <property type="evidence" value="ECO:0007669"/>
    <property type="project" value="InterPro"/>
</dbReference>
<proteinExistence type="predicted"/>
<dbReference type="InterPro" id="IPR036890">
    <property type="entry name" value="HATPase_C_sf"/>
</dbReference>